<name>A0A7Z1AUI8_9PSEU</name>
<sequence length="261" mass="27534">MTEPDLVLSVRDLDLLLDVLDLPRPPYPLTVPSVGLTAGERADLTAEMFVGLAERGLATGTTPGPRVVYALDTLCRHRIALDVVGFVDGEPALAVAAVSDSGGVVAVQYGDVVRMSGIRPTAQASALVGLLPPGRPGTASAVTVSYRAVEHAAGQGASFADDPFEDDDERVTLTRAGVSTKDAQVLTTLVAERTGGGQFGVTVPGPRPYRSPRPVCWSDTRGGRYLVVREDDWLSISPADNDRIEGRVTRLITQTMADAGR</sequence>
<evidence type="ECO:0000256" key="2">
    <source>
        <dbReference type="ARBA" id="ARBA00006411"/>
    </source>
</evidence>
<dbReference type="InterPro" id="IPR025734">
    <property type="entry name" value="EspG"/>
</dbReference>
<dbReference type="AlphaFoldDB" id="A0A7Z1AUI8"/>
<evidence type="ECO:0000256" key="4">
    <source>
        <dbReference type="ARBA" id="ARBA00023186"/>
    </source>
</evidence>
<dbReference type="OrthoDB" id="3676008at2"/>
<protein>
    <recommendedName>
        <fullName evidence="7">ESAT-6 protein secretion system EspG family protein</fullName>
    </recommendedName>
</protein>
<dbReference type="Proteomes" id="UP000185696">
    <property type="component" value="Unassembled WGS sequence"/>
</dbReference>
<dbReference type="RefSeq" id="WP_075137901.1">
    <property type="nucleotide sequence ID" value="NZ_MSIF01000033.1"/>
</dbReference>
<gene>
    <name evidence="5" type="ORF">BLA60_37845</name>
</gene>
<evidence type="ECO:0000313" key="5">
    <source>
        <dbReference type="EMBL" id="OLF05144.1"/>
    </source>
</evidence>
<comment type="caution">
    <text evidence="5">The sequence shown here is derived from an EMBL/GenBank/DDBJ whole genome shotgun (WGS) entry which is preliminary data.</text>
</comment>
<accession>A0A7Z1AUI8</accession>
<keyword evidence="6" id="KW-1185">Reference proteome</keyword>
<keyword evidence="3" id="KW-0963">Cytoplasm</keyword>
<comment type="similarity">
    <text evidence="2">Belongs to the EspG family.</text>
</comment>
<keyword evidence="4" id="KW-0143">Chaperone</keyword>
<evidence type="ECO:0000256" key="1">
    <source>
        <dbReference type="ARBA" id="ARBA00004496"/>
    </source>
</evidence>
<organism evidence="5 6">
    <name type="scientific">Actinophytocola xinjiangensis</name>
    <dbReference type="NCBI Taxonomy" id="485602"/>
    <lineage>
        <taxon>Bacteria</taxon>
        <taxon>Bacillati</taxon>
        <taxon>Actinomycetota</taxon>
        <taxon>Actinomycetes</taxon>
        <taxon>Pseudonocardiales</taxon>
        <taxon>Pseudonocardiaceae</taxon>
    </lineage>
</organism>
<dbReference type="Pfam" id="PF14011">
    <property type="entry name" value="ESX-1_EspG"/>
    <property type="match status" value="1"/>
</dbReference>
<evidence type="ECO:0000313" key="6">
    <source>
        <dbReference type="Proteomes" id="UP000185696"/>
    </source>
</evidence>
<comment type="subcellular location">
    <subcellularLocation>
        <location evidence="1">Cytoplasm</location>
    </subcellularLocation>
</comment>
<reference evidence="5 6" key="1">
    <citation type="submission" date="2016-12" db="EMBL/GenBank/DDBJ databases">
        <title>The draft genome sequence of Actinophytocola xinjiangensis.</title>
        <authorList>
            <person name="Wang W."/>
            <person name="Yuan L."/>
        </authorList>
    </citation>
    <scope>NUCLEOTIDE SEQUENCE [LARGE SCALE GENOMIC DNA]</scope>
    <source>
        <strain evidence="5 6">CGMCC 4.4663</strain>
    </source>
</reference>
<evidence type="ECO:0000256" key="3">
    <source>
        <dbReference type="ARBA" id="ARBA00022490"/>
    </source>
</evidence>
<proteinExistence type="inferred from homology"/>
<dbReference type="EMBL" id="MSIF01000033">
    <property type="protein sequence ID" value="OLF05144.1"/>
    <property type="molecule type" value="Genomic_DNA"/>
</dbReference>
<evidence type="ECO:0008006" key="7">
    <source>
        <dbReference type="Google" id="ProtNLM"/>
    </source>
</evidence>